<dbReference type="AlphaFoldDB" id="A0A941DGP6"/>
<feature type="domain" description="LysM" evidence="2">
    <location>
        <begin position="56"/>
        <end position="97"/>
    </location>
</feature>
<evidence type="ECO:0000313" key="5">
    <source>
        <dbReference type="Proteomes" id="UP000680158"/>
    </source>
</evidence>
<dbReference type="InterPro" id="IPR018392">
    <property type="entry name" value="LysM"/>
</dbReference>
<reference evidence="4 5" key="1">
    <citation type="submission" date="2021-04" db="EMBL/GenBank/DDBJ databases">
        <title>novel species isolated from subtropical streams in China.</title>
        <authorList>
            <person name="Lu H."/>
        </authorList>
    </citation>
    <scope>NUCLEOTIDE SEQUENCE [LARGE SCALE GENOMIC DNA]</scope>
    <source>
        <strain evidence="4 5">BYS107W</strain>
    </source>
</reference>
<dbReference type="RefSeq" id="WP_212685720.1">
    <property type="nucleotide sequence ID" value="NZ_JAGSPM010000017.1"/>
</dbReference>
<proteinExistence type="predicted"/>
<sequence>MHHRISFDRFAKYACAALTAVYLVSGAPLHAAEKIKGKPGTVQIDSAGITYFALERDTLTTIAKRFTPTPNNWEVLGKLNKISNDRTIPIGSGILIPADLLLEEASQATVIALAGQVNETNPKGGTSALTLGSVVLEGSQIKTEKNSFVTFELPDNSRVSVPSNSQVSLSKLRMTQFVKSPRTLIKLVQGKVESKVSPLNNNKGRFEVSSPLAIAGVRGTHFRVGVDEDKVANEVLEGGVAVGNKEKPQALVLPAGQGNIVNKAGVGKAITLLPTPSLTAGFQLQERPILQFAVQALPKAVAYHAQISRDAQSQDVIAEANDKDLRFRFEGLDDGNYFIRVTAIDENGLEGMPSTQAFRLKARPEPPFLLSPKHKVRADSVNFNWTQASEVKAYRLQVASDAEFKQIVLDQNNIAGVEANTDKLSVGNYYWRVASIVEKNGQPDQGPFSLPQAFRLLAPQAMNEVVDLGQNQMEFGWPSEPGQTFLVQIAQDPEFKKIYLSRNLDQAKLSIARPEPGIYYIRVQATDPDRFIGNFSKPQKFEILLRWTTGSGDSLESLGGMVQPQKPTTNK</sequence>
<dbReference type="InterPro" id="IPR016930">
    <property type="entry name" value="UCP029644"/>
</dbReference>
<protein>
    <submittedName>
        <fullName evidence="4">FecR domain-containing protein</fullName>
    </submittedName>
</protein>
<comment type="caution">
    <text evidence="4">The sequence shown here is derived from an EMBL/GenBank/DDBJ whole genome shotgun (WGS) entry which is preliminary data.</text>
</comment>
<accession>A0A941DGP6</accession>
<dbReference type="PANTHER" id="PTHR38731">
    <property type="entry name" value="LIPL45-RELATED LIPOPROTEIN-RELATED"/>
    <property type="match status" value="1"/>
</dbReference>
<dbReference type="EMBL" id="JAGSPM010000017">
    <property type="protein sequence ID" value="MBR7748449.1"/>
    <property type="molecule type" value="Genomic_DNA"/>
</dbReference>
<evidence type="ECO:0000313" key="4">
    <source>
        <dbReference type="EMBL" id="MBR7748449.1"/>
    </source>
</evidence>
<dbReference type="Proteomes" id="UP000680158">
    <property type="component" value="Unassembled WGS sequence"/>
</dbReference>
<feature type="chain" id="PRO_5037557593" evidence="1">
    <location>
        <begin position="32"/>
        <end position="571"/>
    </location>
</feature>
<feature type="signal peptide" evidence="1">
    <location>
        <begin position="1"/>
        <end position="31"/>
    </location>
</feature>
<name>A0A941DGP6_9BURK</name>
<evidence type="ECO:0000256" key="1">
    <source>
        <dbReference type="SAM" id="SignalP"/>
    </source>
</evidence>
<dbReference type="Pfam" id="PF04773">
    <property type="entry name" value="FecR"/>
    <property type="match status" value="1"/>
</dbReference>
<evidence type="ECO:0000259" key="3">
    <source>
        <dbReference type="Pfam" id="PF04773"/>
    </source>
</evidence>
<organism evidence="4 5">
    <name type="scientific">Undibacterium baiyunense</name>
    <dbReference type="NCBI Taxonomy" id="2828731"/>
    <lineage>
        <taxon>Bacteria</taxon>
        <taxon>Pseudomonadati</taxon>
        <taxon>Pseudomonadota</taxon>
        <taxon>Betaproteobacteria</taxon>
        <taxon>Burkholderiales</taxon>
        <taxon>Oxalobacteraceae</taxon>
        <taxon>Undibacterium</taxon>
    </lineage>
</organism>
<dbReference type="CDD" id="cd00118">
    <property type="entry name" value="LysM"/>
    <property type="match status" value="1"/>
</dbReference>
<dbReference type="InterPro" id="IPR006860">
    <property type="entry name" value="FecR"/>
</dbReference>
<dbReference type="Gene3D" id="2.60.40.10">
    <property type="entry name" value="Immunoglobulins"/>
    <property type="match status" value="3"/>
</dbReference>
<dbReference type="PANTHER" id="PTHR38731:SF1">
    <property type="entry name" value="FECR PROTEIN DOMAIN-CONTAINING PROTEIN"/>
    <property type="match status" value="1"/>
</dbReference>
<dbReference type="PIRSF" id="PIRSF029644">
    <property type="entry name" value="UCP029644"/>
    <property type="match status" value="1"/>
</dbReference>
<dbReference type="Gene3D" id="2.60.120.1440">
    <property type="match status" value="1"/>
</dbReference>
<feature type="domain" description="FecR protein" evidence="3">
    <location>
        <begin position="140"/>
        <end position="240"/>
    </location>
</feature>
<dbReference type="InterPro" id="IPR013783">
    <property type="entry name" value="Ig-like_fold"/>
</dbReference>
<keyword evidence="1" id="KW-0732">Signal</keyword>
<keyword evidence="5" id="KW-1185">Reference proteome</keyword>
<evidence type="ECO:0000259" key="2">
    <source>
        <dbReference type="Pfam" id="PF01476"/>
    </source>
</evidence>
<dbReference type="Pfam" id="PF01476">
    <property type="entry name" value="LysM"/>
    <property type="match status" value="1"/>
</dbReference>
<gene>
    <name evidence="4" type="ORF">KDM92_17845</name>
</gene>